<comment type="caution">
    <text evidence="3">The sequence shown here is derived from an EMBL/GenBank/DDBJ whole genome shotgun (WGS) entry which is preliminary data.</text>
</comment>
<keyword evidence="3" id="KW-0255">Endonuclease</keyword>
<dbReference type="EMBL" id="VUMU01000006">
    <property type="protein sequence ID" value="MST57950.1"/>
    <property type="molecule type" value="Genomic_DNA"/>
</dbReference>
<keyword evidence="4" id="KW-1185">Reference proteome</keyword>
<reference evidence="3 4" key="1">
    <citation type="submission" date="2019-08" db="EMBL/GenBank/DDBJ databases">
        <title>In-depth cultivation of the pig gut microbiome towards novel bacterial diversity and tailored functional studies.</title>
        <authorList>
            <person name="Wylensek D."/>
            <person name="Hitch T.C.A."/>
            <person name="Clavel T."/>
        </authorList>
    </citation>
    <scope>NUCLEOTIDE SEQUENCE [LARGE SCALE GENOMIC DNA]</scope>
    <source>
        <strain evidence="3 4">WCA3-601-WT-6H</strain>
    </source>
</reference>
<dbReference type="NCBIfam" id="TIGR03033">
    <property type="entry name" value="phage_rel_nuc"/>
    <property type="match status" value="1"/>
</dbReference>
<organism evidence="3 4">
    <name type="scientific">Waltera intestinalis</name>
    <dbReference type="NCBI Taxonomy" id="2606635"/>
    <lineage>
        <taxon>Bacteria</taxon>
        <taxon>Bacillati</taxon>
        <taxon>Bacillota</taxon>
        <taxon>Clostridia</taxon>
        <taxon>Lachnospirales</taxon>
        <taxon>Lachnospiraceae</taxon>
        <taxon>Waltera</taxon>
    </lineage>
</organism>
<sequence>MSLNLNYKPEAVVDISGLSREEWLDYRKKGIGGSDAAAIMGVSPFATKRDLFYDKTGIRPAFQENEDNWVAKEVGHRLEDLVAEIFSKKTGLKIFPVRTMFRHPLYPFMLADVDFFIEFADGTYGILECKTTNYNCQEKWANNTIPVNYEYQVRHYMSVMNIDKAYIACLYGNNAEEFFIRPLERDLETEEDLIAEEKYFWEEKVLKNVEPDYVEKADLVIASIKKHFGPADPQAAGVILSTKNLSGIKTYLSLKQEKAKLEGEVKRLEERMKQSYLGVLEELGASCSGTIMDGTTKYEVSYNPTYRTSIDKKGLEKLKIQHPDVYDDYVQTTENRRFAVKERKVA</sequence>
<dbReference type="Proteomes" id="UP000476055">
    <property type="component" value="Unassembled WGS sequence"/>
</dbReference>
<evidence type="ECO:0000313" key="4">
    <source>
        <dbReference type="Proteomes" id="UP000476055"/>
    </source>
</evidence>
<dbReference type="GO" id="GO:0016787">
    <property type="term" value="F:hydrolase activity"/>
    <property type="evidence" value="ECO:0007669"/>
    <property type="project" value="UniProtKB-KW"/>
</dbReference>
<evidence type="ECO:0000256" key="1">
    <source>
        <dbReference type="ARBA" id="ARBA00022801"/>
    </source>
</evidence>
<dbReference type="InterPro" id="IPR011335">
    <property type="entry name" value="Restrct_endonuc-II-like"/>
</dbReference>
<dbReference type="AlphaFoldDB" id="A0A6L5YJ25"/>
<dbReference type="Pfam" id="PF09588">
    <property type="entry name" value="YqaJ"/>
    <property type="match status" value="1"/>
</dbReference>
<dbReference type="InterPro" id="IPR017482">
    <property type="entry name" value="Lambda-type_endonuclease"/>
</dbReference>
<evidence type="ECO:0000259" key="2">
    <source>
        <dbReference type="Pfam" id="PF09588"/>
    </source>
</evidence>
<accession>A0A6L5YJ25</accession>
<dbReference type="InterPro" id="IPR019080">
    <property type="entry name" value="YqaJ_viral_recombinase"/>
</dbReference>
<evidence type="ECO:0000313" key="3">
    <source>
        <dbReference type="EMBL" id="MST57950.1"/>
    </source>
</evidence>
<dbReference type="RefSeq" id="WP_154496075.1">
    <property type="nucleotide sequence ID" value="NZ_VUMU01000006.1"/>
</dbReference>
<keyword evidence="3" id="KW-0540">Nuclease</keyword>
<feature type="domain" description="YqaJ viral recombinase" evidence="2">
    <location>
        <begin position="22"/>
        <end position="159"/>
    </location>
</feature>
<gene>
    <name evidence="3" type="ORF">FYJ59_06780</name>
</gene>
<proteinExistence type="predicted"/>
<dbReference type="GO" id="GO:0004519">
    <property type="term" value="F:endonuclease activity"/>
    <property type="evidence" value="ECO:0007669"/>
    <property type="project" value="UniProtKB-KW"/>
</dbReference>
<keyword evidence="1" id="KW-0378">Hydrolase</keyword>
<protein>
    <submittedName>
        <fullName evidence="3">Endonuclease</fullName>
    </submittedName>
</protein>
<dbReference type="InterPro" id="IPR011604">
    <property type="entry name" value="PDDEXK-like_dom_sf"/>
</dbReference>
<dbReference type="SUPFAM" id="SSF52980">
    <property type="entry name" value="Restriction endonuclease-like"/>
    <property type="match status" value="1"/>
</dbReference>
<dbReference type="Gene3D" id="3.90.320.10">
    <property type="match status" value="1"/>
</dbReference>
<name>A0A6L5YJ25_9FIRM</name>